<keyword evidence="7" id="KW-1185">Reference proteome</keyword>
<dbReference type="EMBL" id="JBHRXE010000033">
    <property type="protein sequence ID" value="MFC3570136.1"/>
    <property type="molecule type" value="Genomic_DNA"/>
</dbReference>
<dbReference type="SMART" id="SM00100">
    <property type="entry name" value="cNMP"/>
    <property type="match status" value="1"/>
</dbReference>
<dbReference type="InterPro" id="IPR012318">
    <property type="entry name" value="HTH_CRP"/>
</dbReference>
<dbReference type="CDD" id="cd00038">
    <property type="entry name" value="CAP_ED"/>
    <property type="match status" value="1"/>
</dbReference>
<evidence type="ECO:0000313" key="6">
    <source>
        <dbReference type="EMBL" id="MFC3570136.1"/>
    </source>
</evidence>
<dbReference type="PROSITE" id="PS50042">
    <property type="entry name" value="CNMP_BINDING_3"/>
    <property type="match status" value="1"/>
</dbReference>
<dbReference type="Pfam" id="PF13545">
    <property type="entry name" value="HTH_Crp_2"/>
    <property type="match status" value="1"/>
</dbReference>
<dbReference type="InterPro" id="IPR018490">
    <property type="entry name" value="cNMP-bd_dom_sf"/>
</dbReference>
<comment type="caution">
    <text evidence="6">The sequence shown here is derived from an EMBL/GenBank/DDBJ whole genome shotgun (WGS) entry which is preliminary data.</text>
</comment>
<evidence type="ECO:0000313" key="7">
    <source>
        <dbReference type="Proteomes" id="UP001595596"/>
    </source>
</evidence>
<dbReference type="InterPro" id="IPR036388">
    <property type="entry name" value="WH-like_DNA-bd_sf"/>
</dbReference>
<dbReference type="InterPro" id="IPR050397">
    <property type="entry name" value="Env_Response_Regulators"/>
</dbReference>
<dbReference type="InterPro" id="IPR036390">
    <property type="entry name" value="WH_DNA-bd_sf"/>
</dbReference>
<reference evidence="7" key="1">
    <citation type="journal article" date="2019" name="Int. J. Syst. Evol. Microbiol.">
        <title>The Global Catalogue of Microorganisms (GCM) 10K type strain sequencing project: providing services to taxonomists for standard genome sequencing and annotation.</title>
        <authorList>
            <consortium name="The Broad Institute Genomics Platform"/>
            <consortium name="The Broad Institute Genome Sequencing Center for Infectious Disease"/>
            <person name="Wu L."/>
            <person name="Ma J."/>
        </authorList>
    </citation>
    <scope>NUCLEOTIDE SEQUENCE [LARGE SCALE GENOMIC DNA]</scope>
    <source>
        <strain evidence="7">VKM B-3226</strain>
    </source>
</reference>
<dbReference type="Gene3D" id="1.10.10.10">
    <property type="entry name" value="Winged helix-like DNA-binding domain superfamily/Winged helix DNA-binding domain"/>
    <property type="match status" value="1"/>
</dbReference>
<dbReference type="PANTHER" id="PTHR24567:SF68">
    <property type="entry name" value="DNA-BINDING TRANSCRIPTIONAL DUAL REGULATOR CRP"/>
    <property type="match status" value="1"/>
</dbReference>
<organism evidence="6 7">
    <name type="scientific">Paracoccus simplex</name>
    <dbReference type="NCBI Taxonomy" id="2086346"/>
    <lineage>
        <taxon>Bacteria</taxon>
        <taxon>Pseudomonadati</taxon>
        <taxon>Pseudomonadota</taxon>
        <taxon>Alphaproteobacteria</taxon>
        <taxon>Rhodobacterales</taxon>
        <taxon>Paracoccaceae</taxon>
        <taxon>Paracoccus</taxon>
    </lineage>
</organism>
<feature type="domain" description="HTH crp-type" evidence="5">
    <location>
        <begin position="148"/>
        <end position="220"/>
    </location>
</feature>
<sequence length="227" mass="25183">MTPDPARDIGQFPLLSGLEDAVRQRAARSLRWQHFASGAIVIDRDEEQADVHFLTRGQLLAVYWTRDGREIIFTSMSEGNYFGELTALDGVPRSLCVYARTAAELAIMPAAVFRELIRDSGLFRDRVLAGLTHRVRDLTERMCQLTSLSVPDRVKAFVLRRAVQADCLRPGAVLRDFPTHAEIAAQIGANREAVSRALSAMRQDGILRAGRGEIIIADPDGLLDQDL</sequence>
<evidence type="ECO:0000256" key="3">
    <source>
        <dbReference type="ARBA" id="ARBA00023163"/>
    </source>
</evidence>
<name>A0ABV7S183_9RHOB</name>
<evidence type="ECO:0000259" key="5">
    <source>
        <dbReference type="PROSITE" id="PS51063"/>
    </source>
</evidence>
<evidence type="ECO:0000256" key="1">
    <source>
        <dbReference type="ARBA" id="ARBA00023015"/>
    </source>
</evidence>
<keyword evidence="1" id="KW-0805">Transcription regulation</keyword>
<dbReference type="InterPro" id="IPR000595">
    <property type="entry name" value="cNMP-bd_dom"/>
</dbReference>
<dbReference type="Pfam" id="PF00027">
    <property type="entry name" value="cNMP_binding"/>
    <property type="match status" value="1"/>
</dbReference>
<gene>
    <name evidence="6" type="ORF">ACFOMP_11800</name>
</gene>
<dbReference type="InterPro" id="IPR014710">
    <property type="entry name" value="RmlC-like_jellyroll"/>
</dbReference>
<keyword evidence="3" id="KW-0804">Transcription</keyword>
<evidence type="ECO:0000259" key="4">
    <source>
        <dbReference type="PROSITE" id="PS50042"/>
    </source>
</evidence>
<proteinExistence type="predicted"/>
<protein>
    <submittedName>
        <fullName evidence="6">Crp/Fnr family transcriptional regulator</fullName>
    </submittedName>
</protein>
<feature type="domain" description="Cyclic nucleotide-binding" evidence="4">
    <location>
        <begin position="14"/>
        <end position="134"/>
    </location>
</feature>
<evidence type="ECO:0000256" key="2">
    <source>
        <dbReference type="ARBA" id="ARBA00023125"/>
    </source>
</evidence>
<dbReference type="Gene3D" id="2.60.120.10">
    <property type="entry name" value="Jelly Rolls"/>
    <property type="match status" value="1"/>
</dbReference>
<dbReference type="RefSeq" id="WP_379030743.1">
    <property type="nucleotide sequence ID" value="NZ_JBHRXE010000033.1"/>
</dbReference>
<dbReference type="SMART" id="SM00419">
    <property type="entry name" value="HTH_CRP"/>
    <property type="match status" value="1"/>
</dbReference>
<dbReference type="PANTHER" id="PTHR24567">
    <property type="entry name" value="CRP FAMILY TRANSCRIPTIONAL REGULATORY PROTEIN"/>
    <property type="match status" value="1"/>
</dbReference>
<keyword evidence="2" id="KW-0238">DNA-binding</keyword>
<dbReference type="SUPFAM" id="SSF51206">
    <property type="entry name" value="cAMP-binding domain-like"/>
    <property type="match status" value="1"/>
</dbReference>
<dbReference type="Proteomes" id="UP001595596">
    <property type="component" value="Unassembled WGS sequence"/>
</dbReference>
<dbReference type="SUPFAM" id="SSF46785">
    <property type="entry name" value="Winged helix' DNA-binding domain"/>
    <property type="match status" value="1"/>
</dbReference>
<dbReference type="PROSITE" id="PS51063">
    <property type="entry name" value="HTH_CRP_2"/>
    <property type="match status" value="1"/>
</dbReference>
<accession>A0ABV7S183</accession>